<dbReference type="PRINTS" id="PR00733">
    <property type="entry name" value="GLHYDRLASE6"/>
</dbReference>
<dbReference type="PANTHER" id="PTHR34876">
    <property type="match status" value="1"/>
</dbReference>
<sequence>MNRYGRAAAALAFALAVAACSGDPESSTAPPAASAGAKTASGATRFYVDADGAAARELRRVTEQGRTEEAALLKKIAERPAAIWIGDRDPHDRVRDITAAAQRAGQMPVLVAYHIPDRDCGRFSAGGAADAGEYRTWIARFAEGIGDRPAWVVVEPDALAHILDDCTRGGRAAERLGLLREAVQTLKRRPAIRVYLDAGNAGWIADPAAWVEPMREAGAEEADGFAFNVSNFFTTEESTEAARRLSDGLGGAHFVIDTSRNGNGPLREGGDSWCNPKGRALGAEPTTETGDERLDALLWVKRPGESDGECGRGEPKAGDWFHGYALDLVRNTR</sequence>
<name>A0ABQ2RHK2_9ACTN</name>
<dbReference type="Pfam" id="PF01341">
    <property type="entry name" value="Glyco_hydro_6"/>
    <property type="match status" value="1"/>
</dbReference>
<evidence type="ECO:0000256" key="5">
    <source>
        <dbReference type="ARBA" id="ARBA00023277"/>
    </source>
</evidence>
<evidence type="ECO:0000313" key="11">
    <source>
        <dbReference type="Proteomes" id="UP000611554"/>
    </source>
</evidence>
<evidence type="ECO:0000256" key="9">
    <source>
        <dbReference type="RuleBase" id="RU361186"/>
    </source>
</evidence>
<comment type="similarity">
    <text evidence="9">Belongs to the glycosyl hydrolase family 6.</text>
</comment>
<comment type="caution">
    <text evidence="10">The sequence shown here is derived from an EMBL/GenBank/DDBJ whole genome shotgun (WGS) entry which is preliminary data.</text>
</comment>
<keyword evidence="5 9" id="KW-0119">Carbohydrate metabolism</keyword>
<protein>
    <recommendedName>
        <fullName evidence="9">Glucanase</fullName>
        <ecNumber evidence="9">3.2.1.-</ecNumber>
    </recommendedName>
</protein>
<keyword evidence="11" id="KW-1185">Reference proteome</keyword>
<dbReference type="Gene3D" id="3.20.20.40">
    <property type="entry name" value="1, 4-beta cellobiohydrolase"/>
    <property type="match status" value="1"/>
</dbReference>
<feature type="active site" evidence="8">
    <location>
        <position position="119"/>
    </location>
</feature>
<evidence type="ECO:0000256" key="3">
    <source>
        <dbReference type="ARBA" id="ARBA00023001"/>
    </source>
</evidence>
<evidence type="ECO:0000256" key="2">
    <source>
        <dbReference type="ARBA" id="ARBA00022801"/>
    </source>
</evidence>
<dbReference type="RefSeq" id="WP_189251005.1">
    <property type="nucleotide sequence ID" value="NZ_BMQJ01000031.1"/>
</dbReference>
<dbReference type="PROSITE" id="PS51257">
    <property type="entry name" value="PROKAR_LIPOPROTEIN"/>
    <property type="match status" value="1"/>
</dbReference>
<keyword evidence="4" id="KW-1015">Disulfide bond</keyword>
<keyword evidence="1 9" id="KW-0732">Signal</keyword>
<proteinExistence type="inferred from homology"/>
<gene>
    <name evidence="10" type="ORF">GCM10010140_73320</name>
</gene>
<accession>A0ABQ2RHK2</accession>
<keyword evidence="7 9" id="KW-0624">Polysaccharide degradation</keyword>
<feature type="chain" id="PRO_5044949672" description="Glucanase" evidence="9">
    <location>
        <begin position="22"/>
        <end position="333"/>
    </location>
</feature>
<evidence type="ECO:0000256" key="1">
    <source>
        <dbReference type="ARBA" id="ARBA00022729"/>
    </source>
</evidence>
<evidence type="ECO:0000256" key="6">
    <source>
        <dbReference type="ARBA" id="ARBA00023295"/>
    </source>
</evidence>
<feature type="signal peptide" evidence="9">
    <location>
        <begin position="1"/>
        <end position="21"/>
    </location>
</feature>
<dbReference type="InterPro" id="IPR001524">
    <property type="entry name" value="Glyco_hydro_6_CS"/>
</dbReference>
<keyword evidence="6 9" id="KW-0326">Glycosidase</keyword>
<evidence type="ECO:0000313" key="10">
    <source>
        <dbReference type="EMBL" id="GGQ32580.1"/>
    </source>
</evidence>
<dbReference type="SUPFAM" id="SSF51989">
    <property type="entry name" value="Glycosyl hydrolases family 6, cellulases"/>
    <property type="match status" value="1"/>
</dbReference>
<keyword evidence="2 9" id="KW-0378">Hydrolase</keyword>
<dbReference type="EMBL" id="BMQJ01000031">
    <property type="protein sequence ID" value="GGQ32580.1"/>
    <property type="molecule type" value="Genomic_DNA"/>
</dbReference>
<reference evidence="11" key="1">
    <citation type="journal article" date="2019" name="Int. J. Syst. Evol. Microbiol.">
        <title>The Global Catalogue of Microorganisms (GCM) 10K type strain sequencing project: providing services to taxonomists for standard genome sequencing and annotation.</title>
        <authorList>
            <consortium name="The Broad Institute Genomics Platform"/>
            <consortium name="The Broad Institute Genome Sequencing Center for Infectious Disease"/>
            <person name="Wu L."/>
            <person name="Ma J."/>
        </authorList>
    </citation>
    <scope>NUCLEOTIDE SEQUENCE [LARGE SCALE GENOMIC DNA]</scope>
    <source>
        <strain evidence="11">JCM 3115</strain>
    </source>
</reference>
<dbReference type="PIRSF" id="PIRSF001100">
    <property type="entry name" value="Beta_cellobiohydrolase"/>
    <property type="match status" value="1"/>
</dbReference>
<dbReference type="InterPro" id="IPR016288">
    <property type="entry name" value="Beta_cellobiohydrolase"/>
</dbReference>
<keyword evidence="3 9" id="KW-0136">Cellulose degradation</keyword>
<dbReference type="Proteomes" id="UP000611554">
    <property type="component" value="Unassembled WGS sequence"/>
</dbReference>
<dbReference type="PROSITE" id="PS00655">
    <property type="entry name" value="GLYCOSYL_HYDROL_F6_1"/>
    <property type="match status" value="1"/>
</dbReference>
<evidence type="ECO:0000256" key="4">
    <source>
        <dbReference type="ARBA" id="ARBA00023157"/>
    </source>
</evidence>
<dbReference type="PANTHER" id="PTHR34876:SF4">
    <property type="entry name" value="1,4-BETA-D-GLUCAN CELLOBIOHYDROLASE C-RELATED"/>
    <property type="match status" value="1"/>
</dbReference>
<evidence type="ECO:0000256" key="8">
    <source>
        <dbReference type="PROSITE-ProRule" id="PRU10056"/>
    </source>
</evidence>
<dbReference type="InterPro" id="IPR036434">
    <property type="entry name" value="Beta_cellobiohydrolase_sf"/>
</dbReference>
<evidence type="ECO:0000256" key="7">
    <source>
        <dbReference type="ARBA" id="ARBA00023326"/>
    </source>
</evidence>
<organism evidence="10 11">
    <name type="scientific">Streptosporangium pseudovulgare</name>
    <dbReference type="NCBI Taxonomy" id="35765"/>
    <lineage>
        <taxon>Bacteria</taxon>
        <taxon>Bacillati</taxon>
        <taxon>Actinomycetota</taxon>
        <taxon>Actinomycetes</taxon>
        <taxon>Streptosporangiales</taxon>
        <taxon>Streptosporangiaceae</taxon>
        <taxon>Streptosporangium</taxon>
    </lineage>
</organism>
<dbReference type="EC" id="3.2.1.-" evidence="9"/>